<comment type="caution">
    <text evidence="6">The sequence shown here is derived from an EMBL/GenBank/DDBJ whole genome shotgun (WGS) entry which is preliminary data.</text>
</comment>
<accession>A0AA35S8X6</accession>
<dbReference type="GO" id="GO:0000287">
    <property type="term" value="F:magnesium ion binding"/>
    <property type="evidence" value="ECO:0007669"/>
    <property type="project" value="InterPro"/>
</dbReference>
<dbReference type="GO" id="GO:0009099">
    <property type="term" value="P:L-valine biosynthetic process"/>
    <property type="evidence" value="ECO:0007669"/>
    <property type="project" value="TreeGrafter"/>
</dbReference>
<evidence type="ECO:0000313" key="7">
    <source>
        <dbReference type="Proteomes" id="UP001174909"/>
    </source>
</evidence>
<sequence length="247" mass="27910">MRFDDRITGKPSEFALGSRKIHIDIDPSEIGKNVPVDVPIVGDLKRVLLKLNKLVAPVTRLEWVQHIELLKRDHPSMFIRPTDKLLPHFIINQLSEATDGRAIVVTGVGQHQMSLWSVAGDGGFQMTMAELATLVENRINVKFAIINNSFLGMVRQWQEFFYHKSYVATQYTHNPDFVKLADAFGMLGIRVTDKTQVMPAIMEAMEHDGPALIDFVVEEEENVYPMIPAGQTIHDLIEEPLPEGVRQ</sequence>
<protein>
    <submittedName>
        <fullName evidence="6">Acetolactate synthase large subunit</fullName>
    </submittedName>
</protein>
<evidence type="ECO:0000313" key="6">
    <source>
        <dbReference type="EMBL" id="CAI8025655.1"/>
    </source>
</evidence>
<dbReference type="Pfam" id="PF02775">
    <property type="entry name" value="TPP_enzyme_C"/>
    <property type="match status" value="1"/>
</dbReference>
<dbReference type="GO" id="GO:0009097">
    <property type="term" value="P:isoleucine biosynthetic process"/>
    <property type="evidence" value="ECO:0007669"/>
    <property type="project" value="TreeGrafter"/>
</dbReference>
<evidence type="ECO:0000256" key="2">
    <source>
        <dbReference type="ARBA" id="ARBA00023052"/>
    </source>
</evidence>
<dbReference type="GO" id="GO:0030976">
    <property type="term" value="F:thiamine pyrophosphate binding"/>
    <property type="evidence" value="ECO:0007669"/>
    <property type="project" value="InterPro"/>
</dbReference>
<name>A0AA35S8X6_GEOBA</name>
<dbReference type="Proteomes" id="UP001174909">
    <property type="component" value="Unassembled WGS sequence"/>
</dbReference>
<comment type="catalytic activity">
    <reaction evidence="3">
        <text>2-hydroxyoctadecanoyl-CoA = heptadecanal + formyl-CoA</text>
        <dbReference type="Rhea" id="RHEA:55196"/>
        <dbReference type="ChEBI" id="CHEBI:57376"/>
        <dbReference type="ChEBI" id="CHEBI:74116"/>
        <dbReference type="ChEBI" id="CHEBI:138631"/>
    </reaction>
    <physiologicalReaction direction="left-to-right" evidence="3">
        <dbReference type="Rhea" id="RHEA:55197"/>
    </physiologicalReaction>
</comment>
<dbReference type="AlphaFoldDB" id="A0AA35S8X6"/>
<dbReference type="PANTHER" id="PTHR18968">
    <property type="entry name" value="THIAMINE PYROPHOSPHATE ENZYMES"/>
    <property type="match status" value="1"/>
</dbReference>
<evidence type="ECO:0000256" key="3">
    <source>
        <dbReference type="ARBA" id="ARBA00048738"/>
    </source>
</evidence>
<dbReference type="InterPro" id="IPR012000">
    <property type="entry name" value="Thiamin_PyroP_enz_cen_dom"/>
</dbReference>
<feature type="domain" description="Thiamine pyrophosphate enzyme TPP-binding" evidence="5">
    <location>
        <begin position="112"/>
        <end position="215"/>
    </location>
</feature>
<dbReference type="GO" id="GO:0003984">
    <property type="term" value="F:acetolactate synthase activity"/>
    <property type="evidence" value="ECO:0007669"/>
    <property type="project" value="TreeGrafter"/>
</dbReference>
<dbReference type="InterPro" id="IPR011766">
    <property type="entry name" value="TPP_enzyme_TPP-bd"/>
</dbReference>
<dbReference type="Gene3D" id="3.40.50.970">
    <property type="match status" value="2"/>
</dbReference>
<evidence type="ECO:0000259" key="4">
    <source>
        <dbReference type="Pfam" id="PF00205"/>
    </source>
</evidence>
<comment type="similarity">
    <text evidence="1">Belongs to the TPP enzyme family.</text>
</comment>
<proteinExistence type="inferred from homology"/>
<feature type="domain" description="Thiamine pyrophosphate enzyme central" evidence="4">
    <location>
        <begin position="2"/>
        <end position="51"/>
    </location>
</feature>
<dbReference type="EMBL" id="CASHTH010002173">
    <property type="protein sequence ID" value="CAI8025655.1"/>
    <property type="molecule type" value="Genomic_DNA"/>
</dbReference>
<dbReference type="Pfam" id="PF00205">
    <property type="entry name" value="TPP_enzyme_M"/>
    <property type="match status" value="1"/>
</dbReference>
<dbReference type="InterPro" id="IPR045229">
    <property type="entry name" value="TPP_enz"/>
</dbReference>
<dbReference type="GO" id="GO:0005948">
    <property type="term" value="C:acetolactate synthase complex"/>
    <property type="evidence" value="ECO:0007669"/>
    <property type="project" value="TreeGrafter"/>
</dbReference>
<dbReference type="PANTHER" id="PTHR18968:SF13">
    <property type="entry name" value="ACETOLACTATE SYNTHASE CATALYTIC SUBUNIT, MITOCHONDRIAL"/>
    <property type="match status" value="1"/>
</dbReference>
<dbReference type="InterPro" id="IPR029061">
    <property type="entry name" value="THDP-binding"/>
</dbReference>
<dbReference type="SUPFAM" id="SSF52518">
    <property type="entry name" value="Thiamin diphosphate-binding fold (THDP-binding)"/>
    <property type="match status" value="1"/>
</dbReference>
<dbReference type="SUPFAM" id="SSF52467">
    <property type="entry name" value="DHS-like NAD/FAD-binding domain"/>
    <property type="match status" value="1"/>
</dbReference>
<keyword evidence="2" id="KW-0786">Thiamine pyrophosphate</keyword>
<dbReference type="Gene3D" id="3.40.50.1220">
    <property type="entry name" value="TPP-binding domain"/>
    <property type="match status" value="1"/>
</dbReference>
<dbReference type="InterPro" id="IPR029035">
    <property type="entry name" value="DHS-like_NAD/FAD-binding_dom"/>
</dbReference>
<evidence type="ECO:0000259" key="5">
    <source>
        <dbReference type="Pfam" id="PF02775"/>
    </source>
</evidence>
<reference evidence="6" key="1">
    <citation type="submission" date="2023-03" db="EMBL/GenBank/DDBJ databases">
        <authorList>
            <person name="Steffen K."/>
            <person name="Cardenas P."/>
        </authorList>
    </citation>
    <scope>NUCLEOTIDE SEQUENCE</scope>
</reference>
<dbReference type="GO" id="GO:0050660">
    <property type="term" value="F:flavin adenine dinucleotide binding"/>
    <property type="evidence" value="ECO:0007669"/>
    <property type="project" value="TreeGrafter"/>
</dbReference>
<keyword evidence="7" id="KW-1185">Reference proteome</keyword>
<organism evidence="6 7">
    <name type="scientific">Geodia barretti</name>
    <name type="common">Barrett's horny sponge</name>
    <dbReference type="NCBI Taxonomy" id="519541"/>
    <lineage>
        <taxon>Eukaryota</taxon>
        <taxon>Metazoa</taxon>
        <taxon>Porifera</taxon>
        <taxon>Demospongiae</taxon>
        <taxon>Heteroscleromorpha</taxon>
        <taxon>Tetractinellida</taxon>
        <taxon>Astrophorina</taxon>
        <taxon>Geodiidae</taxon>
        <taxon>Geodia</taxon>
    </lineage>
</organism>
<gene>
    <name evidence="6" type="ORF">GBAR_LOCUS14796</name>
</gene>
<evidence type="ECO:0000256" key="1">
    <source>
        <dbReference type="ARBA" id="ARBA00007812"/>
    </source>
</evidence>